<organism evidence="1 2">
    <name type="scientific">Flavobacterium akiainvivens</name>
    <dbReference type="NCBI Taxonomy" id="1202724"/>
    <lineage>
        <taxon>Bacteria</taxon>
        <taxon>Pseudomonadati</taxon>
        <taxon>Bacteroidota</taxon>
        <taxon>Flavobacteriia</taxon>
        <taxon>Flavobacteriales</taxon>
        <taxon>Flavobacteriaceae</taxon>
        <taxon>Flavobacterium</taxon>
    </lineage>
</organism>
<sequence>MGSCCWSCPDDDGPVANNQGNYQAVTMTRQQLEASVEVTTPQPMVKSGKIYVKDNLLFVSDVNKGFHIYAYNDAGTPNEIAFLKVPGATDLAVRGTTLYINQATDLVTMVYANNTVTVVKRNANVFPQKQAPDWSWASLQENEIIIDWIPL</sequence>
<evidence type="ECO:0000313" key="1">
    <source>
        <dbReference type="EMBL" id="KOS08422.1"/>
    </source>
</evidence>
<proteinExistence type="predicted"/>
<accession>A0A0N0RR67</accession>
<dbReference type="STRING" id="1202724.AM493_19025"/>
<dbReference type="EMBL" id="LIYD01000005">
    <property type="protein sequence ID" value="KOS08422.1"/>
    <property type="molecule type" value="Genomic_DNA"/>
</dbReference>
<reference evidence="1 2" key="1">
    <citation type="submission" date="2015-08" db="EMBL/GenBank/DDBJ databases">
        <title>Whole genome sequence of Flavobacterium akiainvivens IK-1T, from decaying Wikstroemia oahuensis, an endemic Hawaiian shrub.</title>
        <authorList>
            <person name="Wan X."/>
            <person name="Hou S."/>
            <person name="Saito J."/>
            <person name="Donachie S."/>
        </authorList>
    </citation>
    <scope>NUCLEOTIDE SEQUENCE [LARGE SCALE GENOMIC DNA]</scope>
    <source>
        <strain evidence="1 2">IK-1</strain>
    </source>
</reference>
<dbReference type="PATRIC" id="fig|1202724.3.peg.3945"/>
<protein>
    <submittedName>
        <fullName evidence="1">Uncharacterized protein</fullName>
    </submittedName>
</protein>
<comment type="caution">
    <text evidence="1">The sequence shown here is derived from an EMBL/GenBank/DDBJ whole genome shotgun (WGS) entry which is preliminary data.</text>
</comment>
<gene>
    <name evidence="1" type="ORF">AM493_19025</name>
</gene>
<dbReference type="Proteomes" id="UP000037755">
    <property type="component" value="Unassembled WGS sequence"/>
</dbReference>
<dbReference type="AlphaFoldDB" id="A0A0N0RR67"/>
<keyword evidence="2" id="KW-1185">Reference proteome</keyword>
<name>A0A0N0RR67_9FLAO</name>
<evidence type="ECO:0000313" key="2">
    <source>
        <dbReference type="Proteomes" id="UP000037755"/>
    </source>
</evidence>